<dbReference type="Gene3D" id="3.40.50.150">
    <property type="entry name" value="Vaccinia Virus protein VP39"/>
    <property type="match status" value="1"/>
</dbReference>
<evidence type="ECO:0000313" key="3">
    <source>
        <dbReference type="Proteomes" id="UP000448943"/>
    </source>
</evidence>
<dbReference type="InterPro" id="IPR013217">
    <property type="entry name" value="Methyltransf_12"/>
</dbReference>
<dbReference type="SUPFAM" id="SSF53335">
    <property type="entry name" value="S-adenosyl-L-methionine-dependent methyltransferases"/>
    <property type="match status" value="1"/>
</dbReference>
<keyword evidence="3" id="KW-1185">Reference proteome</keyword>
<keyword evidence="2" id="KW-0808">Transferase</keyword>
<name>A0A6N9Q4P2_9BACL</name>
<protein>
    <submittedName>
        <fullName evidence="2">Class I SAM-dependent methyltransferase</fullName>
    </submittedName>
</protein>
<organism evidence="2 3">
    <name type="scientific">Chengkuizengella marina</name>
    <dbReference type="NCBI Taxonomy" id="2507566"/>
    <lineage>
        <taxon>Bacteria</taxon>
        <taxon>Bacillati</taxon>
        <taxon>Bacillota</taxon>
        <taxon>Bacilli</taxon>
        <taxon>Bacillales</taxon>
        <taxon>Paenibacillaceae</taxon>
        <taxon>Chengkuizengella</taxon>
    </lineage>
</organism>
<comment type="caution">
    <text evidence="2">The sequence shown here is derived from an EMBL/GenBank/DDBJ whole genome shotgun (WGS) entry which is preliminary data.</text>
</comment>
<accession>A0A6N9Q4P2</accession>
<dbReference type="GO" id="GO:0008168">
    <property type="term" value="F:methyltransferase activity"/>
    <property type="evidence" value="ECO:0007669"/>
    <property type="project" value="UniProtKB-KW"/>
</dbReference>
<dbReference type="AlphaFoldDB" id="A0A6N9Q4P2"/>
<evidence type="ECO:0000313" key="2">
    <source>
        <dbReference type="EMBL" id="NBI29819.1"/>
    </source>
</evidence>
<dbReference type="CDD" id="cd02440">
    <property type="entry name" value="AdoMet_MTases"/>
    <property type="match status" value="1"/>
</dbReference>
<keyword evidence="2" id="KW-0489">Methyltransferase</keyword>
<dbReference type="Pfam" id="PF08242">
    <property type="entry name" value="Methyltransf_12"/>
    <property type="match status" value="1"/>
</dbReference>
<sequence length="351" mass="40383">MNMGLSTNLFTEKYFTAYQYASRYTAEKILEVFNLHGLFLRAASTHQRLEIIDKLKCTEAFIPSLDFALNFLVQELYIVQDVKDADYYSRTEKTLESWIDINVETNIKHSLKMIDFVADHWAYILSGKKSPIHLLFGSQGEQIWKDYFQHPSDLYYVHNQWLALYLNPIIEGGQSLLELGAGYGSGTRCILNNLNNKKIHYTASDVSPMIVRHLGREFSHIETSVVNFDKDLFTQLNGKKYDYIVSINGLHCSFDIQDALARIKKCLNPGGKVILSECIRDLNHSYLHQEFIFNLLPGYKIYQNGKYFINGFQSKLKWENALKETGYKNGEVILNEGDLPLGAIIVGEHHE</sequence>
<reference evidence="2 3" key="1">
    <citation type="submission" date="2019-01" db="EMBL/GenBank/DDBJ databases">
        <title>Chengkuizengella sp. nov., isolated from deep-sea sediment of East Pacific Ocean.</title>
        <authorList>
            <person name="Yang J."/>
            <person name="Lai Q."/>
            <person name="Shao Z."/>
        </authorList>
    </citation>
    <scope>NUCLEOTIDE SEQUENCE [LARGE SCALE GENOMIC DNA]</scope>
    <source>
        <strain evidence="2 3">YPA3-1-1</strain>
    </source>
</reference>
<dbReference type="Proteomes" id="UP000448943">
    <property type="component" value="Unassembled WGS sequence"/>
</dbReference>
<dbReference type="EMBL" id="SIJB01000028">
    <property type="protein sequence ID" value="NBI29819.1"/>
    <property type="molecule type" value="Genomic_DNA"/>
</dbReference>
<gene>
    <name evidence="2" type="ORF">ERL59_12710</name>
</gene>
<feature type="domain" description="Methyltransferase type 12" evidence="1">
    <location>
        <begin position="177"/>
        <end position="272"/>
    </location>
</feature>
<proteinExistence type="predicted"/>
<evidence type="ECO:0000259" key="1">
    <source>
        <dbReference type="Pfam" id="PF08242"/>
    </source>
</evidence>
<dbReference type="GO" id="GO:0032259">
    <property type="term" value="P:methylation"/>
    <property type="evidence" value="ECO:0007669"/>
    <property type="project" value="UniProtKB-KW"/>
</dbReference>
<dbReference type="InterPro" id="IPR029063">
    <property type="entry name" value="SAM-dependent_MTases_sf"/>
</dbReference>